<feature type="transmembrane region" description="Helical" evidence="9">
    <location>
        <begin position="64"/>
        <end position="86"/>
    </location>
</feature>
<dbReference type="InterPro" id="IPR005829">
    <property type="entry name" value="Sugar_transporter_CS"/>
</dbReference>
<evidence type="ECO:0000259" key="10">
    <source>
        <dbReference type="PROSITE" id="PS50850"/>
    </source>
</evidence>
<dbReference type="Pfam" id="PF07690">
    <property type="entry name" value="MFS_1"/>
    <property type="match status" value="1"/>
</dbReference>
<feature type="transmembrane region" description="Helical" evidence="9">
    <location>
        <begin position="26"/>
        <end position="44"/>
    </location>
</feature>
<reference evidence="12" key="1">
    <citation type="journal article" date="2019" name="Int. J. Syst. Evol. Microbiol.">
        <title>The Global Catalogue of Microorganisms (GCM) 10K type strain sequencing project: providing services to taxonomists for standard genome sequencing and annotation.</title>
        <authorList>
            <consortium name="The Broad Institute Genomics Platform"/>
            <consortium name="The Broad Institute Genome Sequencing Center for Infectious Disease"/>
            <person name="Wu L."/>
            <person name="Ma J."/>
        </authorList>
    </citation>
    <scope>NUCLEOTIDE SEQUENCE [LARGE SCALE GENOMIC DNA]</scope>
    <source>
        <strain evidence="12">JCM 16034</strain>
    </source>
</reference>
<evidence type="ECO:0000256" key="6">
    <source>
        <dbReference type="ARBA" id="ARBA00022847"/>
    </source>
</evidence>
<dbReference type="RefSeq" id="WP_208711742.1">
    <property type="nucleotide sequence ID" value="NZ_BAAAQW010000010.1"/>
</dbReference>
<proteinExistence type="inferred from homology"/>
<dbReference type="InterPro" id="IPR051084">
    <property type="entry name" value="H+-coupled_symporters"/>
</dbReference>
<evidence type="ECO:0000256" key="5">
    <source>
        <dbReference type="ARBA" id="ARBA00022692"/>
    </source>
</evidence>
<feature type="transmembrane region" description="Helical" evidence="9">
    <location>
        <begin position="163"/>
        <end position="186"/>
    </location>
</feature>
<evidence type="ECO:0000256" key="2">
    <source>
        <dbReference type="ARBA" id="ARBA00008240"/>
    </source>
</evidence>
<evidence type="ECO:0000313" key="11">
    <source>
        <dbReference type="EMBL" id="GAA2202485.1"/>
    </source>
</evidence>
<dbReference type="EMBL" id="BAAAQW010000010">
    <property type="protein sequence ID" value="GAA2202485.1"/>
    <property type="molecule type" value="Genomic_DNA"/>
</dbReference>
<keyword evidence="3" id="KW-0813">Transport</keyword>
<feature type="transmembrane region" description="Helical" evidence="9">
    <location>
        <begin position="128"/>
        <end position="151"/>
    </location>
</feature>
<accession>A0ABP5NSD2</accession>
<feature type="transmembrane region" description="Helical" evidence="9">
    <location>
        <begin position="198"/>
        <end position="217"/>
    </location>
</feature>
<feature type="transmembrane region" description="Helical" evidence="9">
    <location>
        <begin position="98"/>
        <end position="122"/>
    </location>
</feature>
<evidence type="ECO:0000256" key="4">
    <source>
        <dbReference type="ARBA" id="ARBA00022475"/>
    </source>
</evidence>
<dbReference type="SUPFAM" id="SSF103473">
    <property type="entry name" value="MFS general substrate transporter"/>
    <property type="match status" value="1"/>
</dbReference>
<organism evidence="11 12">
    <name type="scientific">Sinomonas flava</name>
    <dbReference type="NCBI Taxonomy" id="496857"/>
    <lineage>
        <taxon>Bacteria</taxon>
        <taxon>Bacillati</taxon>
        <taxon>Actinomycetota</taxon>
        <taxon>Actinomycetes</taxon>
        <taxon>Micrococcales</taxon>
        <taxon>Micrococcaceae</taxon>
        <taxon>Sinomonas</taxon>
    </lineage>
</organism>
<dbReference type="PROSITE" id="PS50850">
    <property type="entry name" value="MFS"/>
    <property type="match status" value="1"/>
</dbReference>
<feature type="transmembrane region" description="Helical" evidence="9">
    <location>
        <begin position="342"/>
        <end position="359"/>
    </location>
</feature>
<dbReference type="PROSITE" id="PS00216">
    <property type="entry name" value="SUGAR_TRANSPORT_1"/>
    <property type="match status" value="1"/>
</dbReference>
<keyword evidence="6" id="KW-0769">Symport</keyword>
<dbReference type="PANTHER" id="PTHR43528">
    <property type="entry name" value="ALPHA-KETOGLUTARATE PERMEASE"/>
    <property type="match status" value="1"/>
</dbReference>
<comment type="caution">
    <text evidence="11">The sequence shown here is derived from an EMBL/GenBank/DDBJ whole genome shotgun (WGS) entry which is preliminary data.</text>
</comment>
<keyword evidence="5 9" id="KW-0812">Transmembrane</keyword>
<dbReference type="Gene3D" id="1.20.1250.20">
    <property type="entry name" value="MFS general substrate transporter like domains"/>
    <property type="match status" value="2"/>
</dbReference>
<comment type="similarity">
    <text evidence="2">Belongs to the major facilitator superfamily. Metabolite:H+ Symporter (MHS) family (TC 2.A.1.6) family.</text>
</comment>
<dbReference type="InterPro" id="IPR011701">
    <property type="entry name" value="MFS"/>
</dbReference>
<keyword evidence="4" id="KW-1003">Cell membrane</keyword>
<feature type="transmembrane region" description="Helical" evidence="9">
    <location>
        <begin position="412"/>
        <end position="430"/>
    </location>
</feature>
<evidence type="ECO:0000256" key="8">
    <source>
        <dbReference type="ARBA" id="ARBA00023136"/>
    </source>
</evidence>
<keyword evidence="12" id="KW-1185">Reference proteome</keyword>
<protein>
    <submittedName>
        <fullName evidence="11">MFS transporter</fullName>
    </submittedName>
</protein>
<gene>
    <name evidence="11" type="ORF">GCM10009849_31090</name>
</gene>
<evidence type="ECO:0000256" key="7">
    <source>
        <dbReference type="ARBA" id="ARBA00022989"/>
    </source>
</evidence>
<feature type="transmembrane region" description="Helical" evidence="9">
    <location>
        <begin position="380"/>
        <end position="406"/>
    </location>
</feature>
<evidence type="ECO:0000256" key="9">
    <source>
        <dbReference type="SAM" id="Phobius"/>
    </source>
</evidence>
<dbReference type="Proteomes" id="UP001500432">
    <property type="component" value="Unassembled WGS sequence"/>
</dbReference>
<keyword evidence="8 9" id="KW-0472">Membrane</keyword>
<sequence length="440" mass="47383">MSTENSTAPSDIQQADGISKDARRRVLWGSFFGNFVEWFDYAVYGYLAATISQAFFPETDRQTALLATFAVFAISFFIRPLGGFVWGHIGDRLGRRTALSLSILIMSGATFCIALIPSYAVIGVGAPILLLAVRVVQGFSAAGEYAGASAFLVEYAPANRRGLYAAVVPASTAAGLLLGSLLAALLSIVLTPEQMTEWGWRLPFLLAAPMGLIGRYIRTKLEDTPAFRAIEDQAETTHAPVKDMFSKHWRALLLAVGAVLLNAVGFYVILSYMPTYLSEELGFGSTESFFATTIALTTYIGFIFLTGLASDRFGRKRVLLTASVAFILFTVPAFMLLDTGSFAMVLLVQIALGAMLTLNDGTLPSFLAELFPTRIRYSGFAVSFNLSNAVFGGTAPFMATLLIGMMHTKLAPAWYLVAAAAVSLVAVLCAKETSNRPLAH</sequence>
<dbReference type="InterPro" id="IPR020846">
    <property type="entry name" value="MFS_dom"/>
</dbReference>
<evidence type="ECO:0000256" key="1">
    <source>
        <dbReference type="ARBA" id="ARBA00004651"/>
    </source>
</evidence>
<feature type="domain" description="Major facilitator superfamily (MFS) profile" evidence="10">
    <location>
        <begin position="26"/>
        <end position="435"/>
    </location>
</feature>
<dbReference type="InterPro" id="IPR036259">
    <property type="entry name" value="MFS_trans_sf"/>
</dbReference>
<feature type="transmembrane region" description="Helical" evidence="9">
    <location>
        <begin position="289"/>
        <end position="309"/>
    </location>
</feature>
<dbReference type="PANTHER" id="PTHR43528:SF1">
    <property type="entry name" value="ALPHA-KETOGLUTARATE PERMEASE"/>
    <property type="match status" value="1"/>
</dbReference>
<name>A0ABP5NSD2_9MICC</name>
<evidence type="ECO:0000313" key="12">
    <source>
        <dbReference type="Proteomes" id="UP001500432"/>
    </source>
</evidence>
<comment type="subcellular location">
    <subcellularLocation>
        <location evidence="1">Cell membrane</location>
        <topology evidence="1">Multi-pass membrane protein</topology>
    </subcellularLocation>
</comment>
<feature type="transmembrane region" description="Helical" evidence="9">
    <location>
        <begin position="318"/>
        <end position="336"/>
    </location>
</feature>
<feature type="transmembrane region" description="Helical" evidence="9">
    <location>
        <begin position="251"/>
        <end position="269"/>
    </location>
</feature>
<keyword evidence="7 9" id="KW-1133">Transmembrane helix</keyword>
<evidence type="ECO:0000256" key="3">
    <source>
        <dbReference type="ARBA" id="ARBA00022448"/>
    </source>
</evidence>